<dbReference type="InterPro" id="IPR053183">
    <property type="entry name" value="ASL1"/>
</dbReference>
<name>A0A8K0NMX2_9TREE</name>
<feature type="compositionally biased region" description="Polar residues" evidence="1">
    <location>
        <begin position="146"/>
        <end position="169"/>
    </location>
</feature>
<evidence type="ECO:0000256" key="1">
    <source>
        <dbReference type="SAM" id="MobiDB-lite"/>
    </source>
</evidence>
<dbReference type="SUPFAM" id="SSF51445">
    <property type="entry name" value="(Trans)glycosidases"/>
    <property type="match status" value="1"/>
</dbReference>
<evidence type="ECO:0000313" key="5">
    <source>
        <dbReference type="Proteomes" id="UP000812966"/>
    </source>
</evidence>
<reference evidence="4" key="1">
    <citation type="submission" date="2020-04" db="EMBL/GenBank/DDBJ databases">
        <title>Analysis of mating type loci in Filobasidium floriforme.</title>
        <authorList>
            <person name="Nowrousian M."/>
        </authorList>
    </citation>
    <scope>NUCLEOTIDE SEQUENCE</scope>
    <source>
        <strain evidence="4">CBS 6242</strain>
    </source>
</reference>
<gene>
    <name evidence="4" type="ORF">FFLO_06538</name>
</gene>
<dbReference type="OrthoDB" id="5959761at2759"/>
<protein>
    <recommendedName>
        <fullName evidence="3">Asl1-like glycosyl hydrolase catalytic domain-containing protein</fullName>
    </recommendedName>
</protein>
<dbReference type="PANTHER" id="PTHR34154:SF3">
    <property type="entry name" value="ALKALI-SENSITIVE LINKAGE PROTEIN 1"/>
    <property type="match status" value="1"/>
</dbReference>
<comment type="caution">
    <text evidence="4">The sequence shown here is derived from an EMBL/GenBank/DDBJ whole genome shotgun (WGS) entry which is preliminary data.</text>
</comment>
<dbReference type="InterPro" id="IPR024655">
    <property type="entry name" value="Asl1_glyco_hydro_catalytic"/>
</dbReference>
<dbReference type="PANTHER" id="PTHR34154">
    <property type="entry name" value="ALKALI-SENSITIVE LINKAGE PROTEIN 1"/>
    <property type="match status" value="1"/>
</dbReference>
<dbReference type="EMBL" id="JABELV010000222">
    <property type="protein sequence ID" value="KAG7527873.1"/>
    <property type="molecule type" value="Genomic_DNA"/>
</dbReference>
<dbReference type="Pfam" id="PF11790">
    <property type="entry name" value="Glyco_hydro_cc"/>
    <property type="match status" value="1"/>
</dbReference>
<sequence>MPSIRKIALFGLLAALATNARPVKNQGKRAECSRNAMNRHAVGGQDSEAADREGSWGRHRWGSFGSESGKDDDSTANGQAGQASWAGRPTASGGAVMPSGAPEAPSSPPSVTSEAPGSLLGPSGSENEAPLEISSSIVDDLGETTIAATSTQEAAPTTTSEQEAGPTTISQQEAAQGESSSGIVLIPITDGAETAAASAPANMAFRPGGGRGNHSGSRPWQSAPQSGAAPAPTAPAVQPAPAPVTTAQEPASTIWDNPGSGPIVDPSDLVTSQQAPAPTAAVPVPSSSKASVPAPAPTSDVAPAPVVPAPSGGSPSSGKRGLVVNESSGSAWNAWTGGAISWLSNWDCSPPAGLPASIEYVAQLWGADKVTKFNGDLPNFDSWGVSHILSFNEPDIPRGSSGGSALGAADGARIHKEVFTAEVASKYKIGTPAVARGGKQWLSDWEAACAGGCAYDFVPIHFYGKDASAFAPYLKEMAAFGKPLWVTEIGCVEYGATTYFCNEAETTAFMKQVMSDMDDPANNVERYSWFGAFPNMASGGNANGIMKTDGTPNALGNLYLGKA</sequence>
<evidence type="ECO:0000256" key="2">
    <source>
        <dbReference type="SAM" id="SignalP"/>
    </source>
</evidence>
<dbReference type="Gene3D" id="3.20.20.80">
    <property type="entry name" value="Glycosidases"/>
    <property type="match status" value="1"/>
</dbReference>
<evidence type="ECO:0000313" key="4">
    <source>
        <dbReference type="EMBL" id="KAG7527873.1"/>
    </source>
</evidence>
<feature type="domain" description="Asl1-like glycosyl hydrolase catalytic" evidence="3">
    <location>
        <begin position="321"/>
        <end position="559"/>
    </location>
</feature>
<feature type="signal peptide" evidence="2">
    <location>
        <begin position="1"/>
        <end position="20"/>
    </location>
</feature>
<proteinExistence type="predicted"/>
<dbReference type="GO" id="GO:0009277">
    <property type="term" value="C:fungal-type cell wall"/>
    <property type="evidence" value="ECO:0007669"/>
    <property type="project" value="TreeGrafter"/>
</dbReference>
<dbReference type="InterPro" id="IPR017853">
    <property type="entry name" value="GH"/>
</dbReference>
<feature type="compositionally biased region" description="Low complexity" evidence="1">
    <location>
        <begin position="221"/>
        <end position="251"/>
    </location>
</feature>
<feature type="chain" id="PRO_5035439286" description="Asl1-like glycosyl hydrolase catalytic domain-containing protein" evidence="2">
    <location>
        <begin position="21"/>
        <end position="563"/>
    </location>
</feature>
<organism evidence="4 5">
    <name type="scientific">Filobasidium floriforme</name>
    <dbReference type="NCBI Taxonomy" id="5210"/>
    <lineage>
        <taxon>Eukaryota</taxon>
        <taxon>Fungi</taxon>
        <taxon>Dikarya</taxon>
        <taxon>Basidiomycota</taxon>
        <taxon>Agaricomycotina</taxon>
        <taxon>Tremellomycetes</taxon>
        <taxon>Filobasidiales</taxon>
        <taxon>Filobasidiaceae</taxon>
        <taxon>Filobasidium</taxon>
    </lineage>
</organism>
<feature type="compositionally biased region" description="Low complexity" evidence="1">
    <location>
        <begin position="270"/>
        <end position="318"/>
    </location>
</feature>
<evidence type="ECO:0000259" key="3">
    <source>
        <dbReference type="Pfam" id="PF11790"/>
    </source>
</evidence>
<dbReference type="AlphaFoldDB" id="A0A8K0NMX2"/>
<feature type="compositionally biased region" description="Low complexity" evidence="1">
    <location>
        <begin position="170"/>
        <end position="182"/>
    </location>
</feature>
<feature type="compositionally biased region" description="Low complexity" evidence="1">
    <location>
        <begin position="98"/>
        <end position="116"/>
    </location>
</feature>
<keyword evidence="2" id="KW-0732">Signal</keyword>
<feature type="region of interest" description="Disordered" evidence="1">
    <location>
        <begin position="20"/>
        <end position="321"/>
    </location>
</feature>
<accession>A0A8K0NMX2</accession>
<dbReference type="GO" id="GO:0071966">
    <property type="term" value="P:fungal-type cell wall polysaccharide metabolic process"/>
    <property type="evidence" value="ECO:0007669"/>
    <property type="project" value="TreeGrafter"/>
</dbReference>
<dbReference type="Proteomes" id="UP000812966">
    <property type="component" value="Unassembled WGS sequence"/>
</dbReference>
<keyword evidence="5" id="KW-1185">Reference proteome</keyword>